<dbReference type="EMBL" id="LXEP01000066">
    <property type="protein sequence ID" value="OAT15690.1"/>
    <property type="molecule type" value="Genomic_DNA"/>
</dbReference>
<dbReference type="PATRIC" id="fig|1354253.4.peg.4879"/>
<evidence type="ECO:0000313" key="2">
    <source>
        <dbReference type="EMBL" id="OAT15690.1"/>
    </source>
</evidence>
<reference evidence="2 3" key="1">
    <citation type="submission" date="2016-04" db="EMBL/GenBank/DDBJ databases">
        <title>ATOL: Assembling a taxonomically balanced genome-scale reconstruction of the evolutionary history of the Enterobacteriaceae.</title>
        <authorList>
            <person name="Plunkett G.III."/>
            <person name="Neeno-Eckwall E.C."/>
            <person name="Glasner J.D."/>
            <person name="Perna N.T."/>
        </authorList>
    </citation>
    <scope>NUCLEOTIDE SEQUENCE [LARGE SCALE GENOMIC DNA]</scope>
    <source>
        <strain evidence="2 3">ATCC 51604</strain>
    </source>
</reference>
<evidence type="ECO:0000313" key="3">
    <source>
        <dbReference type="Proteomes" id="UP000078504"/>
    </source>
</evidence>
<comment type="caution">
    <text evidence="2">The sequence shown here is derived from an EMBL/GenBank/DDBJ whole genome shotgun (WGS) entry which is preliminary data.</text>
</comment>
<dbReference type="Pfam" id="PF05732">
    <property type="entry name" value="RepL"/>
    <property type="match status" value="1"/>
</dbReference>
<evidence type="ECO:0000259" key="1">
    <source>
        <dbReference type="Pfam" id="PF05732"/>
    </source>
</evidence>
<proteinExistence type="predicted"/>
<dbReference type="GO" id="GO:0006276">
    <property type="term" value="P:plasmid maintenance"/>
    <property type="evidence" value="ECO:0007669"/>
    <property type="project" value="InterPro"/>
</dbReference>
<gene>
    <name evidence="2" type="ORF">M977_04696</name>
</gene>
<dbReference type="InterPro" id="IPR008813">
    <property type="entry name" value="Plasmid_replication_RepL"/>
</dbReference>
<name>A0A1B7HJ81_9ENTR</name>
<dbReference type="GO" id="GO:0006260">
    <property type="term" value="P:DNA replication"/>
    <property type="evidence" value="ECO:0007669"/>
    <property type="project" value="InterPro"/>
</dbReference>
<sequence length="192" mass="21703">MSLGLSNMSAKMKEIVRYESNPFIEGMVVPIKGQKVQLSKLGKDNNILVNQTTGEVHGTHVTTYRKVDAEQFVKLFTANIALTFDLKAAGIKAFNVLVWMLQNTSISKDLVPLDKIALDEFLAAHDDRKPPIKLSQPTFWRGLAELEAAQIIAKHVRQGWYFINPNFVFNGDRVAFTTLIERKEDTEELPKE</sequence>
<organism evidence="2 3">
    <name type="scientific">Buttiauxella gaviniae ATCC 51604</name>
    <dbReference type="NCBI Taxonomy" id="1354253"/>
    <lineage>
        <taxon>Bacteria</taxon>
        <taxon>Pseudomonadati</taxon>
        <taxon>Pseudomonadota</taxon>
        <taxon>Gammaproteobacteria</taxon>
        <taxon>Enterobacterales</taxon>
        <taxon>Enterobacteriaceae</taxon>
        <taxon>Buttiauxella</taxon>
    </lineage>
</organism>
<accession>A0A1B7HJ81</accession>
<dbReference type="AlphaFoldDB" id="A0A1B7HJ81"/>
<dbReference type="Proteomes" id="UP000078504">
    <property type="component" value="Unassembled WGS sequence"/>
</dbReference>
<feature type="domain" description="Plasmid replication protein RepL" evidence="1">
    <location>
        <begin position="46"/>
        <end position="180"/>
    </location>
</feature>
<protein>
    <recommendedName>
        <fullName evidence="1">Plasmid replication protein RepL domain-containing protein</fullName>
    </recommendedName>
</protein>